<organism evidence="1 2">
    <name type="scientific">Lentzea atacamensis</name>
    <dbReference type="NCBI Taxonomy" id="531938"/>
    <lineage>
        <taxon>Bacteria</taxon>
        <taxon>Bacillati</taxon>
        <taxon>Actinomycetota</taxon>
        <taxon>Actinomycetes</taxon>
        <taxon>Pseudonocardiales</taxon>
        <taxon>Pseudonocardiaceae</taxon>
        <taxon>Lentzea</taxon>
    </lineage>
</organism>
<dbReference type="Proteomes" id="UP000248714">
    <property type="component" value="Unassembled WGS sequence"/>
</dbReference>
<gene>
    <name evidence="1" type="ORF">C8D87_114110</name>
</gene>
<dbReference type="RefSeq" id="WP_112231957.1">
    <property type="nucleotide sequence ID" value="NZ_QLTT01000014.1"/>
</dbReference>
<dbReference type="EMBL" id="QLTT01000014">
    <property type="protein sequence ID" value="RAS59498.1"/>
    <property type="molecule type" value="Genomic_DNA"/>
</dbReference>
<reference evidence="1 2" key="1">
    <citation type="submission" date="2018-06" db="EMBL/GenBank/DDBJ databases">
        <title>Genomic Encyclopedia of Type Strains, Phase IV (KMG-IV): sequencing the most valuable type-strain genomes for metagenomic binning, comparative biology and taxonomic classification.</title>
        <authorList>
            <person name="Goeker M."/>
        </authorList>
    </citation>
    <scope>NUCLEOTIDE SEQUENCE [LARGE SCALE GENOMIC DNA]</scope>
    <source>
        <strain evidence="1 2">DSM 45479</strain>
    </source>
</reference>
<evidence type="ECO:0000313" key="2">
    <source>
        <dbReference type="Proteomes" id="UP000248714"/>
    </source>
</evidence>
<proteinExistence type="predicted"/>
<evidence type="ECO:0000313" key="1">
    <source>
        <dbReference type="EMBL" id="RAS59498.1"/>
    </source>
</evidence>
<comment type="caution">
    <text evidence="1">The sequence shown here is derived from an EMBL/GenBank/DDBJ whole genome shotgun (WGS) entry which is preliminary data.</text>
</comment>
<protein>
    <submittedName>
        <fullName evidence="1">Uncharacterized protein</fullName>
    </submittedName>
</protein>
<accession>A0ABX9DW27</accession>
<name>A0ABX9DW27_9PSEU</name>
<sequence length="73" mass="8187">MPAPDELVYDPNSLFAEVFSDPALAEDLAFAYSCREINAMVAQLEHHGRHDGAAHWLKHHLPACDDPRRHLGL</sequence>
<keyword evidence="2" id="KW-1185">Reference proteome</keyword>